<keyword evidence="1" id="KW-0472">Membrane</keyword>
<name>A0A286GCQ2_9BACT</name>
<keyword evidence="1" id="KW-1133">Transmembrane helix</keyword>
<proteinExistence type="predicted"/>
<reference evidence="4" key="1">
    <citation type="submission" date="2017-09" db="EMBL/GenBank/DDBJ databases">
        <authorList>
            <person name="Varghese N."/>
            <person name="Submissions S."/>
        </authorList>
    </citation>
    <scope>NUCLEOTIDE SEQUENCE [LARGE SCALE GENOMIC DNA]</scope>
    <source>
        <strain evidence="4">DSM 29961</strain>
    </source>
</reference>
<feature type="domain" description="N-acetyltransferase" evidence="2">
    <location>
        <begin position="43"/>
        <end position="184"/>
    </location>
</feature>
<keyword evidence="4" id="KW-1185">Reference proteome</keyword>
<organism evidence="3 4">
    <name type="scientific">Spirosoma fluviale</name>
    <dbReference type="NCBI Taxonomy" id="1597977"/>
    <lineage>
        <taxon>Bacteria</taxon>
        <taxon>Pseudomonadati</taxon>
        <taxon>Bacteroidota</taxon>
        <taxon>Cytophagia</taxon>
        <taxon>Cytophagales</taxon>
        <taxon>Cytophagaceae</taxon>
        <taxon>Spirosoma</taxon>
    </lineage>
</organism>
<sequence length="200" mass="23275">MESYVVSDVITYLLLLTLTTTLITFPLSVGQLRPWRDGDEDSLVYHASNRRIWNNVRDFFPYPYTPRDAHAWVRSNKSYHQPNNLAVEIDGQAVGNIGFTVKDDIYRYNAEVGYWLSESYWGRGIMTEALPIMTNYIFQNFQVNRIFACVLEGNVGSMRVLESAGYQHEAIHRKAAVKNNQYLDEHIFSMLRTEHKELTR</sequence>
<evidence type="ECO:0000259" key="2">
    <source>
        <dbReference type="PROSITE" id="PS51186"/>
    </source>
</evidence>
<evidence type="ECO:0000256" key="1">
    <source>
        <dbReference type="SAM" id="Phobius"/>
    </source>
</evidence>
<dbReference type="PANTHER" id="PTHR43328:SF1">
    <property type="entry name" value="N-ACETYLTRANSFERASE DOMAIN-CONTAINING PROTEIN"/>
    <property type="match status" value="1"/>
</dbReference>
<dbReference type="GO" id="GO:0016747">
    <property type="term" value="F:acyltransferase activity, transferring groups other than amino-acyl groups"/>
    <property type="evidence" value="ECO:0007669"/>
    <property type="project" value="InterPro"/>
</dbReference>
<dbReference type="Proteomes" id="UP000219452">
    <property type="component" value="Unassembled WGS sequence"/>
</dbReference>
<dbReference type="PROSITE" id="PS51186">
    <property type="entry name" value="GNAT"/>
    <property type="match status" value="1"/>
</dbReference>
<evidence type="ECO:0000313" key="3">
    <source>
        <dbReference type="EMBL" id="SOD93292.1"/>
    </source>
</evidence>
<dbReference type="InterPro" id="IPR016181">
    <property type="entry name" value="Acyl_CoA_acyltransferase"/>
</dbReference>
<accession>A0A286GCQ2</accession>
<dbReference type="RefSeq" id="WP_394341896.1">
    <property type="nucleotide sequence ID" value="NZ_OCNH01000003.1"/>
</dbReference>
<dbReference type="SUPFAM" id="SSF55729">
    <property type="entry name" value="Acyl-CoA N-acyltransferases (Nat)"/>
    <property type="match status" value="1"/>
</dbReference>
<protein>
    <submittedName>
        <fullName evidence="3">Protein N-acetyltransferase, RimJ/RimL family</fullName>
    </submittedName>
</protein>
<dbReference type="AlphaFoldDB" id="A0A286GCQ2"/>
<dbReference type="InterPro" id="IPR000182">
    <property type="entry name" value="GNAT_dom"/>
</dbReference>
<dbReference type="EMBL" id="OCNH01000003">
    <property type="protein sequence ID" value="SOD93292.1"/>
    <property type="molecule type" value="Genomic_DNA"/>
</dbReference>
<gene>
    <name evidence="3" type="ORF">SAMN06269250_4444</name>
</gene>
<keyword evidence="3" id="KW-0808">Transferase</keyword>
<feature type="transmembrane region" description="Helical" evidence="1">
    <location>
        <begin position="12"/>
        <end position="29"/>
    </location>
</feature>
<dbReference type="Pfam" id="PF13302">
    <property type="entry name" value="Acetyltransf_3"/>
    <property type="match status" value="1"/>
</dbReference>
<dbReference type="Gene3D" id="3.40.630.30">
    <property type="match status" value="1"/>
</dbReference>
<evidence type="ECO:0000313" key="4">
    <source>
        <dbReference type="Proteomes" id="UP000219452"/>
    </source>
</evidence>
<dbReference type="PANTHER" id="PTHR43328">
    <property type="entry name" value="ACETYLTRANSFERASE-RELATED"/>
    <property type="match status" value="1"/>
</dbReference>
<keyword evidence="1" id="KW-0812">Transmembrane</keyword>